<gene>
    <name evidence="2" type="ORF">UV06_C0010G0007</name>
</gene>
<accession>A0A0G0Z163</accession>
<dbReference type="AlphaFoldDB" id="A0A0G0Z163"/>
<organism evidence="2 3">
    <name type="scientific">Candidatus Collierbacteria bacterium GW2011_GWA2_42_17</name>
    <dbReference type="NCBI Taxonomy" id="1618378"/>
    <lineage>
        <taxon>Bacteria</taxon>
        <taxon>Candidatus Collieribacteriota</taxon>
    </lineage>
</organism>
<sequence>MTKKIFITILLCVLTFAILLPKNISAANYGMSISPPLLRVHIKPGRSITQVYKIENLSNNDKTLVAAIVPFTESDISGNPVLNPKATAPWLSYFSLANSEIKFNKPFPISAGASEQLILSLSVPETAPLKDIYATLIVSTYVNSVDQTFQGSALRATIGSNLLITVSSQAYPDTILRIEGFYPAKGTVIKIGELYFADSITPLKFTATVNNEGSFTAETKGVFRVTSGKGKPVYLEGILPVNVIAKSQRQLLNTNGNSFEFSPSLSNIGSHQLSLEIKTDNSNTTSTINIIFFPLKLSLGLLISLLLIISIVRVTSKTPEKST</sequence>
<keyword evidence="1" id="KW-1133">Transmembrane helix</keyword>
<protein>
    <submittedName>
        <fullName evidence="2">Uncharacterized protein</fullName>
    </submittedName>
</protein>
<evidence type="ECO:0000256" key="1">
    <source>
        <dbReference type="SAM" id="Phobius"/>
    </source>
</evidence>
<proteinExistence type="predicted"/>
<evidence type="ECO:0000313" key="2">
    <source>
        <dbReference type="EMBL" id="KKS42547.1"/>
    </source>
</evidence>
<evidence type="ECO:0000313" key="3">
    <source>
        <dbReference type="Proteomes" id="UP000033854"/>
    </source>
</evidence>
<comment type="caution">
    <text evidence="2">The sequence shown here is derived from an EMBL/GenBank/DDBJ whole genome shotgun (WGS) entry which is preliminary data.</text>
</comment>
<keyword evidence="1" id="KW-0812">Transmembrane</keyword>
<name>A0A0G0Z163_9BACT</name>
<keyword evidence="1" id="KW-0472">Membrane</keyword>
<reference evidence="2 3" key="1">
    <citation type="journal article" date="2015" name="Nature">
        <title>rRNA introns, odd ribosomes, and small enigmatic genomes across a large radiation of phyla.</title>
        <authorList>
            <person name="Brown C.T."/>
            <person name="Hug L.A."/>
            <person name="Thomas B.C."/>
            <person name="Sharon I."/>
            <person name="Castelle C.J."/>
            <person name="Singh A."/>
            <person name="Wilkins M.J."/>
            <person name="Williams K.H."/>
            <person name="Banfield J.F."/>
        </authorList>
    </citation>
    <scope>NUCLEOTIDE SEQUENCE [LARGE SCALE GENOMIC DNA]</scope>
</reference>
<dbReference type="Proteomes" id="UP000033854">
    <property type="component" value="Unassembled WGS sequence"/>
</dbReference>
<dbReference type="EMBL" id="LCDA01000010">
    <property type="protein sequence ID" value="KKS42547.1"/>
    <property type="molecule type" value="Genomic_DNA"/>
</dbReference>
<feature type="transmembrane region" description="Helical" evidence="1">
    <location>
        <begin position="291"/>
        <end position="312"/>
    </location>
</feature>